<dbReference type="PANTHER" id="PTHR38248">
    <property type="entry name" value="FUNK1 6"/>
    <property type="match status" value="1"/>
</dbReference>
<feature type="non-terminal residue" evidence="2">
    <location>
        <position position="1"/>
    </location>
</feature>
<accession>A0A3N4LIH1</accession>
<feature type="domain" description="Fungal-type protein kinase" evidence="1">
    <location>
        <begin position="2"/>
        <end position="78"/>
    </location>
</feature>
<reference evidence="2 3" key="1">
    <citation type="journal article" date="2018" name="Nat. Ecol. Evol.">
        <title>Pezizomycetes genomes reveal the molecular basis of ectomycorrhizal truffle lifestyle.</title>
        <authorList>
            <person name="Murat C."/>
            <person name="Payen T."/>
            <person name="Noel B."/>
            <person name="Kuo A."/>
            <person name="Morin E."/>
            <person name="Chen J."/>
            <person name="Kohler A."/>
            <person name="Krizsan K."/>
            <person name="Balestrini R."/>
            <person name="Da Silva C."/>
            <person name="Montanini B."/>
            <person name="Hainaut M."/>
            <person name="Levati E."/>
            <person name="Barry K.W."/>
            <person name="Belfiori B."/>
            <person name="Cichocki N."/>
            <person name="Clum A."/>
            <person name="Dockter R.B."/>
            <person name="Fauchery L."/>
            <person name="Guy J."/>
            <person name="Iotti M."/>
            <person name="Le Tacon F."/>
            <person name="Lindquist E.A."/>
            <person name="Lipzen A."/>
            <person name="Malagnac F."/>
            <person name="Mello A."/>
            <person name="Molinier V."/>
            <person name="Miyauchi S."/>
            <person name="Poulain J."/>
            <person name="Riccioni C."/>
            <person name="Rubini A."/>
            <person name="Sitrit Y."/>
            <person name="Splivallo R."/>
            <person name="Traeger S."/>
            <person name="Wang M."/>
            <person name="Zifcakova L."/>
            <person name="Wipf D."/>
            <person name="Zambonelli A."/>
            <person name="Paolocci F."/>
            <person name="Nowrousian M."/>
            <person name="Ottonello S."/>
            <person name="Baldrian P."/>
            <person name="Spatafora J.W."/>
            <person name="Henrissat B."/>
            <person name="Nagy L.G."/>
            <person name="Aury J.M."/>
            <person name="Wincker P."/>
            <person name="Grigoriev I.V."/>
            <person name="Bonfante P."/>
            <person name="Martin F.M."/>
        </authorList>
    </citation>
    <scope>NUCLEOTIDE SEQUENCE [LARGE SCALE GENOMIC DNA]</scope>
    <source>
        <strain evidence="2 3">ATCC MYA-4762</strain>
    </source>
</reference>
<dbReference type="Proteomes" id="UP000267821">
    <property type="component" value="Unassembled WGS sequence"/>
</dbReference>
<name>A0A3N4LIH1_9PEZI</name>
<gene>
    <name evidence="2" type="ORF">L211DRAFT_763956</name>
</gene>
<dbReference type="InParanoid" id="A0A3N4LIH1"/>
<protein>
    <recommendedName>
        <fullName evidence="1">Fungal-type protein kinase domain-containing protein</fullName>
    </recommendedName>
</protein>
<dbReference type="PANTHER" id="PTHR38248:SF2">
    <property type="entry name" value="FUNK1 11"/>
    <property type="match status" value="1"/>
</dbReference>
<dbReference type="EMBL" id="ML121561">
    <property type="protein sequence ID" value="RPB21242.1"/>
    <property type="molecule type" value="Genomic_DNA"/>
</dbReference>
<dbReference type="AlphaFoldDB" id="A0A3N4LIH1"/>
<dbReference type="OrthoDB" id="5584477at2759"/>
<feature type="non-terminal residue" evidence="2">
    <location>
        <position position="78"/>
    </location>
</feature>
<evidence type="ECO:0000313" key="3">
    <source>
        <dbReference type="Proteomes" id="UP000267821"/>
    </source>
</evidence>
<evidence type="ECO:0000313" key="2">
    <source>
        <dbReference type="EMBL" id="RPB21242.1"/>
    </source>
</evidence>
<evidence type="ECO:0000259" key="1">
    <source>
        <dbReference type="Pfam" id="PF17667"/>
    </source>
</evidence>
<dbReference type="Pfam" id="PF17667">
    <property type="entry name" value="Pkinase_fungal"/>
    <property type="match status" value="1"/>
</dbReference>
<proteinExistence type="predicted"/>
<dbReference type="InterPro" id="IPR040976">
    <property type="entry name" value="Pkinase_fungal"/>
</dbReference>
<organism evidence="2 3">
    <name type="scientific">Terfezia boudieri ATCC MYA-4762</name>
    <dbReference type="NCBI Taxonomy" id="1051890"/>
    <lineage>
        <taxon>Eukaryota</taxon>
        <taxon>Fungi</taxon>
        <taxon>Dikarya</taxon>
        <taxon>Ascomycota</taxon>
        <taxon>Pezizomycotina</taxon>
        <taxon>Pezizomycetes</taxon>
        <taxon>Pezizales</taxon>
        <taxon>Pezizaceae</taxon>
        <taxon>Terfezia</taxon>
    </lineage>
</organism>
<sequence length="78" mass="9081">TTVQLASYVREVFGAQYTRRFVHAFTICGSLVRYHLFDRAGGSISQKINIRKNRRTEELFIRILQAYLSMDPTHLGFD</sequence>
<keyword evidence="3" id="KW-1185">Reference proteome</keyword>